<evidence type="ECO:0000256" key="4">
    <source>
        <dbReference type="ARBA" id="ARBA00023136"/>
    </source>
</evidence>
<gene>
    <name evidence="7" type="ORF">W911_03065</name>
</gene>
<evidence type="ECO:0000256" key="1">
    <source>
        <dbReference type="ARBA" id="ARBA00004141"/>
    </source>
</evidence>
<keyword evidence="3 5" id="KW-1133">Transmembrane helix</keyword>
<dbReference type="PATRIC" id="fig|1029756.8.peg.645"/>
<feature type="transmembrane region" description="Helical" evidence="5">
    <location>
        <begin position="139"/>
        <end position="158"/>
    </location>
</feature>
<dbReference type="EMBL" id="CP006912">
    <property type="protein sequence ID" value="AHB47623.1"/>
    <property type="molecule type" value="Genomic_DNA"/>
</dbReference>
<feature type="transmembrane region" description="Helical" evidence="5">
    <location>
        <begin position="187"/>
        <end position="203"/>
    </location>
</feature>
<feature type="transmembrane region" description="Helical" evidence="5">
    <location>
        <begin position="215"/>
        <end position="234"/>
    </location>
</feature>
<feature type="transmembrane region" description="Helical" evidence="5">
    <location>
        <begin position="336"/>
        <end position="355"/>
    </location>
</feature>
<dbReference type="PANTHER" id="PTHR37422:SF21">
    <property type="entry name" value="EXOQ-LIKE PROTEIN"/>
    <property type="match status" value="1"/>
</dbReference>
<dbReference type="GO" id="GO:0016020">
    <property type="term" value="C:membrane"/>
    <property type="evidence" value="ECO:0007669"/>
    <property type="project" value="UniProtKB-SubCell"/>
</dbReference>
<comment type="subcellular location">
    <subcellularLocation>
        <location evidence="1">Membrane</location>
        <topology evidence="1">Multi-pass membrane protein</topology>
    </subcellularLocation>
</comment>
<dbReference type="InterPro" id="IPR007016">
    <property type="entry name" value="O-antigen_ligase-rel_domated"/>
</dbReference>
<feature type="transmembrane region" description="Helical" evidence="5">
    <location>
        <begin position="12"/>
        <end position="30"/>
    </location>
</feature>
<dbReference type="Pfam" id="PF04932">
    <property type="entry name" value="Wzy_C"/>
    <property type="match status" value="1"/>
</dbReference>
<dbReference type="AlphaFoldDB" id="V5SAF7"/>
<keyword evidence="8" id="KW-1185">Reference proteome</keyword>
<dbReference type="PANTHER" id="PTHR37422">
    <property type="entry name" value="TEICHURONIC ACID BIOSYNTHESIS PROTEIN TUAE"/>
    <property type="match status" value="1"/>
</dbReference>
<proteinExistence type="predicted"/>
<dbReference type="KEGG" id="hni:W911_03065"/>
<feature type="transmembrane region" description="Helical" evidence="5">
    <location>
        <begin position="65"/>
        <end position="87"/>
    </location>
</feature>
<dbReference type="Proteomes" id="UP000018542">
    <property type="component" value="Chromosome"/>
</dbReference>
<dbReference type="InterPro" id="IPR051533">
    <property type="entry name" value="WaaL-like"/>
</dbReference>
<keyword evidence="2 5" id="KW-0812">Transmembrane</keyword>
<feature type="transmembrane region" description="Helical" evidence="5">
    <location>
        <begin position="303"/>
        <end position="324"/>
    </location>
</feature>
<feature type="domain" description="O-antigen ligase-related" evidence="6">
    <location>
        <begin position="172"/>
        <end position="312"/>
    </location>
</feature>
<evidence type="ECO:0000313" key="7">
    <source>
        <dbReference type="EMBL" id="AHB47623.1"/>
    </source>
</evidence>
<evidence type="ECO:0000256" key="3">
    <source>
        <dbReference type="ARBA" id="ARBA00022989"/>
    </source>
</evidence>
<dbReference type="STRING" id="1029756.W911_03065"/>
<evidence type="ECO:0000256" key="2">
    <source>
        <dbReference type="ARBA" id="ARBA00022692"/>
    </source>
</evidence>
<accession>V5SAF7</accession>
<keyword evidence="4 5" id="KW-0472">Membrane</keyword>
<reference evidence="7 8" key="1">
    <citation type="journal article" date="2014" name="Genome Announc.">
        <title>Complete Genome Sequence of Hyphomicrobium nitrativorans Strain NL23, a Denitrifying Bacterium Isolated from Biofilm of a Methanol-Fed Denitrification System Treating Seawater at the Montreal Biodome.</title>
        <authorList>
            <person name="Martineau C."/>
            <person name="Villeneuve C."/>
            <person name="Mauffrey F."/>
            <person name="Villemur R."/>
        </authorList>
    </citation>
    <scope>NUCLEOTIDE SEQUENCE [LARGE SCALE GENOMIC DNA]</scope>
    <source>
        <strain evidence="7">NL23</strain>
    </source>
</reference>
<dbReference type="HOGENOM" id="CLU_643880_0_0_5"/>
<name>V5SAF7_9HYPH</name>
<protein>
    <recommendedName>
        <fullName evidence="6">O-antigen ligase-related domain-containing protein</fullName>
    </recommendedName>
</protein>
<evidence type="ECO:0000259" key="6">
    <source>
        <dbReference type="Pfam" id="PF04932"/>
    </source>
</evidence>
<feature type="transmembrane region" description="Helical" evidence="5">
    <location>
        <begin position="165"/>
        <end position="181"/>
    </location>
</feature>
<feature type="transmembrane region" description="Helical" evidence="5">
    <location>
        <begin position="99"/>
        <end position="119"/>
    </location>
</feature>
<evidence type="ECO:0000256" key="5">
    <source>
        <dbReference type="SAM" id="Phobius"/>
    </source>
</evidence>
<feature type="transmembrane region" description="Helical" evidence="5">
    <location>
        <begin position="37"/>
        <end position="59"/>
    </location>
</feature>
<organism evidence="7 8">
    <name type="scientific">Hyphomicrobium nitrativorans NL23</name>
    <dbReference type="NCBI Taxonomy" id="1029756"/>
    <lineage>
        <taxon>Bacteria</taxon>
        <taxon>Pseudomonadati</taxon>
        <taxon>Pseudomonadota</taxon>
        <taxon>Alphaproteobacteria</taxon>
        <taxon>Hyphomicrobiales</taxon>
        <taxon>Hyphomicrobiaceae</taxon>
        <taxon>Hyphomicrobium</taxon>
    </lineage>
</organism>
<evidence type="ECO:0000313" key="8">
    <source>
        <dbReference type="Proteomes" id="UP000018542"/>
    </source>
</evidence>
<sequence>MGTSAIVFSEPAVADILMAAVIVGLPLLGVTRFGHAAILNLMLWLVLVACGIAACSMSTTMNTAIIHQVVTLYLALGAFVLAGYIAADAEPRFHLVMRFYTLACLIAALTGLAGYFNVLPAAYELFTNHGRARGTFKDPNVFGAALAPAIVYTVWIVLRAPMRQAAIAAAVSLPLMLALLLSFSRGAWISVAFSLLIAVWLSAVTTRRKRDHVRLVAVGTVGTLVLALALASTLRHESISNLLSERASFDQSYDSGPEGRFGGQAKAMNLILENPFGIGTHTFRDSHHEEEPHNVYLSQFLNAGWLGGTLYLISILGTLAAGLYAARRRTALQGPLIVATAAFAGVALEGLVIDSDHWRHFFLQMALIWGLVDAMPLVASTEQRQHD</sequence>